<dbReference type="EMBL" id="BAABME010025747">
    <property type="protein sequence ID" value="GAA0172676.1"/>
    <property type="molecule type" value="Genomic_DNA"/>
</dbReference>
<accession>A0AAV3RAH8</accession>
<sequence length="112" mass="13006">MDKCLDLNFIGKLHQTVVKTVWLIMVNPEGHTEEKAKLAFFWGVCIGSKGFILTVAKEIVDDVDWTTFCGRTRDLTMFKDLREYWSDKDLGLKIYKVDEDDAEYDYVDVSDL</sequence>
<dbReference type="Proteomes" id="UP001454036">
    <property type="component" value="Unassembled WGS sequence"/>
</dbReference>
<proteinExistence type="predicted"/>
<reference evidence="1 2" key="1">
    <citation type="submission" date="2024-01" db="EMBL/GenBank/DDBJ databases">
        <title>The complete chloroplast genome sequence of Lithospermum erythrorhizon: insights into the phylogenetic relationship among Boraginaceae species and the maternal lineages of purple gromwells.</title>
        <authorList>
            <person name="Okada T."/>
            <person name="Watanabe K."/>
        </authorList>
    </citation>
    <scope>NUCLEOTIDE SEQUENCE [LARGE SCALE GENOMIC DNA]</scope>
</reference>
<protein>
    <submittedName>
        <fullName evidence="1">Uncharacterized protein</fullName>
    </submittedName>
</protein>
<organism evidence="1 2">
    <name type="scientific">Lithospermum erythrorhizon</name>
    <name type="common">Purple gromwell</name>
    <name type="synonym">Lithospermum officinale var. erythrorhizon</name>
    <dbReference type="NCBI Taxonomy" id="34254"/>
    <lineage>
        <taxon>Eukaryota</taxon>
        <taxon>Viridiplantae</taxon>
        <taxon>Streptophyta</taxon>
        <taxon>Embryophyta</taxon>
        <taxon>Tracheophyta</taxon>
        <taxon>Spermatophyta</taxon>
        <taxon>Magnoliopsida</taxon>
        <taxon>eudicotyledons</taxon>
        <taxon>Gunneridae</taxon>
        <taxon>Pentapetalae</taxon>
        <taxon>asterids</taxon>
        <taxon>lamiids</taxon>
        <taxon>Boraginales</taxon>
        <taxon>Boraginaceae</taxon>
        <taxon>Boraginoideae</taxon>
        <taxon>Lithospermeae</taxon>
        <taxon>Lithospermum</taxon>
    </lineage>
</organism>
<name>A0AAV3RAH8_LITER</name>
<comment type="caution">
    <text evidence="1">The sequence shown here is derived from an EMBL/GenBank/DDBJ whole genome shotgun (WGS) entry which is preliminary data.</text>
</comment>
<evidence type="ECO:0000313" key="2">
    <source>
        <dbReference type="Proteomes" id="UP001454036"/>
    </source>
</evidence>
<evidence type="ECO:0000313" key="1">
    <source>
        <dbReference type="EMBL" id="GAA0172676.1"/>
    </source>
</evidence>
<keyword evidence="2" id="KW-1185">Reference proteome</keyword>
<dbReference type="AlphaFoldDB" id="A0AAV3RAH8"/>
<gene>
    <name evidence="1" type="ORF">LIER_41381</name>
</gene>